<dbReference type="SUPFAM" id="SSF53474">
    <property type="entry name" value="alpha/beta-Hydrolases"/>
    <property type="match status" value="1"/>
</dbReference>
<dbReference type="RefSeq" id="WP_245950346.1">
    <property type="nucleotide sequence ID" value="NZ_QTUA01000001.1"/>
</dbReference>
<organism evidence="2 3">
    <name type="scientific">Calidifontibacter indicus</name>
    <dbReference type="NCBI Taxonomy" id="419650"/>
    <lineage>
        <taxon>Bacteria</taxon>
        <taxon>Bacillati</taxon>
        <taxon>Actinomycetota</taxon>
        <taxon>Actinomycetes</taxon>
        <taxon>Micrococcales</taxon>
        <taxon>Dermacoccaceae</taxon>
        <taxon>Calidifontibacter</taxon>
    </lineage>
</organism>
<keyword evidence="3" id="KW-1185">Reference proteome</keyword>
<accession>A0A3D9URY7</accession>
<gene>
    <name evidence="2" type="ORF">DFJ65_3338</name>
</gene>
<sequence length="262" mass="28599">MSTRTSILTYPQGGIEYLTTGTGRPSTVFAHGLAGSIATTRPFGSGVAGSQTYFHFRGHGASSSPESAWTYSALADELDAVATHVGATNALGVSMGAGAICHLVERDPDRFERVVLALPAVLDTPRTDSALEWLLEMGRLAQEHDTDGVTELLLFDQPAEHRDEQVVRNWCRDQADTIVRTDVSRALRSIPHATALHDRQSLTRVTAQVLVITQQDDPAHPLWVGREIAELVPNARLEVLPPGGILWSHRARVRELVREFLA</sequence>
<dbReference type="Gene3D" id="3.40.50.1820">
    <property type="entry name" value="alpha/beta hydrolase"/>
    <property type="match status" value="1"/>
</dbReference>
<feature type="domain" description="AB hydrolase-1" evidence="1">
    <location>
        <begin position="28"/>
        <end position="244"/>
    </location>
</feature>
<reference evidence="2 3" key="1">
    <citation type="submission" date="2018-08" db="EMBL/GenBank/DDBJ databases">
        <title>Sequencing the genomes of 1000 actinobacteria strains.</title>
        <authorList>
            <person name="Klenk H.-P."/>
        </authorList>
    </citation>
    <scope>NUCLEOTIDE SEQUENCE [LARGE SCALE GENOMIC DNA]</scope>
    <source>
        <strain evidence="2 3">DSM 22967</strain>
    </source>
</reference>
<protein>
    <submittedName>
        <fullName evidence="2">Pimeloyl-ACP methyl ester carboxylesterase</fullName>
    </submittedName>
</protein>
<dbReference type="PANTHER" id="PTHR43798:SF33">
    <property type="entry name" value="HYDROLASE, PUTATIVE (AFU_ORTHOLOGUE AFUA_2G14860)-RELATED"/>
    <property type="match status" value="1"/>
</dbReference>
<dbReference type="Proteomes" id="UP000256253">
    <property type="component" value="Unassembled WGS sequence"/>
</dbReference>
<dbReference type="InterPro" id="IPR000073">
    <property type="entry name" value="AB_hydrolase_1"/>
</dbReference>
<dbReference type="Pfam" id="PF00561">
    <property type="entry name" value="Abhydrolase_1"/>
    <property type="match status" value="1"/>
</dbReference>
<dbReference type="InterPro" id="IPR029058">
    <property type="entry name" value="AB_hydrolase_fold"/>
</dbReference>
<name>A0A3D9URY7_9MICO</name>
<proteinExistence type="predicted"/>
<comment type="caution">
    <text evidence="2">The sequence shown here is derived from an EMBL/GenBank/DDBJ whole genome shotgun (WGS) entry which is preliminary data.</text>
</comment>
<dbReference type="PANTHER" id="PTHR43798">
    <property type="entry name" value="MONOACYLGLYCEROL LIPASE"/>
    <property type="match status" value="1"/>
</dbReference>
<evidence type="ECO:0000259" key="1">
    <source>
        <dbReference type="Pfam" id="PF00561"/>
    </source>
</evidence>
<dbReference type="GO" id="GO:0003824">
    <property type="term" value="F:catalytic activity"/>
    <property type="evidence" value="ECO:0007669"/>
    <property type="project" value="UniProtKB-ARBA"/>
</dbReference>
<evidence type="ECO:0000313" key="2">
    <source>
        <dbReference type="EMBL" id="REF32232.1"/>
    </source>
</evidence>
<dbReference type="AlphaFoldDB" id="A0A3D9URY7"/>
<dbReference type="EMBL" id="QTUA01000001">
    <property type="protein sequence ID" value="REF32232.1"/>
    <property type="molecule type" value="Genomic_DNA"/>
</dbReference>
<dbReference type="InterPro" id="IPR050266">
    <property type="entry name" value="AB_hydrolase_sf"/>
</dbReference>
<evidence type="ECO:0000313" key="3">
    <source>
        <dbReference type="Proteomes" id="UP000256253"/>
    </source>
</evidence>
<dbReference type="GO" id="GO:0016020">
    <property type="term" value="C:membrane"/>
    <property type="evidence" value="ECO:0007669"/>
    <property type="project" value="TreeGrafter"/>
</dbReference>